<feature type="domain" description="Alcohol dehydrogenase iron-type/glycerol dehydrogenase GldA" evidence="7">
    <location>
        <begin position="29"/>
        <end position="207"/>
    </location>
</feature>
<dbReference type="Pfam" id="PF25137">
    <property type="entry name" value="ADH_Fe_C"/>
    <property type="match status" value="1"/>
</dbReference>
<feature type="domain" description="Fe-containing alcohol dehydrogenase-like C-terminal" evidence="8">
    <location>
        <begin position="257"/>
        <end position="435"/>
    </location>
</feature>
<dbReference type="EC" id="1.1.99.24" evidence="3"/>
<evidence type="ECO:0000313" key="10">
    <source>
        <dbReference type="Proteomes" id="UP000011615"/>
    </source>
</evidence>
<dbReference type="Gene3D" id="1.20.1090.10">
    <property type="entry name" value="Dehydroquinate synthase-like - alpha domain"/>
    <property type="match status" value="1"/>
</dbReference>
<dbReference type="EMBL" id="AOIT01000059">
    <property type="protein sequence ID" value="ELZ17600.1"/>
    <property type="molecule type" value="Genomic_DNA"/>
</dbReference>
<comment type="caution">
    <text evidence="9">The sequence shown here is derived from an EMBL/GenBank/DDBJ whole genome shotgun (WGS) entry which is preliminary data.</text>
</comment>
<keyword evidence="5" id="KW-0560">Oxidoreductase</keyword>
<proteinExistence type="inferred from homology"/>
<evidence type="ECO:0000256" key="6">
    <source>
        <dbReference type="ARBA" id="ARBA00049496"/>
    </source>
</evidence>
<dbReference type="GO" id="GO:0046872">
    <property type="term" value="F:metal ion binding"/>
    <property type="evidence" value="ECO:0007669"/>
    <property type="project" value="InterPro"/>
</dbReference>
<dbReference type="InterPro" id="IPR042157">
    <property type="entry name" value="HOT"/>
</dbReference>
<evidence type="ECO:0000256" key="5">
    <source>
        <dbReference type="ARBA" id="ARBA00023002"/>
    </source>
</evidence>
<gene>
    <name evidence="9" type="ORF">C476_15028</name>
</gene>
<comment type="catalytic activity">
    <reaction evidence="6">
        <text>4-hydroxybutanoate + 2-oxoglutarate = (R)-2-hydroxyglutarate + succinate semialdehyde</text>
        <dbReference type="Rhea" id="RHEA:24734"/>
        <dbReference type="ChEBI" id="CHEBI:15801"/>
        <dbReference type="ChEBI" id="CHEBI:16724"/>
        <dbReference type="ChEBI" id="CHEBI:16810"/>
        <dbReference type="ChEBI" id="CHEBI:57706"/>
        <dbReference type="EC" id="1.1.99.24"/>
    </reaction>
</comment>
<evidence type="ECO:0000256" key="4">
    <source>
        <dbReference type="ARBA" id="ARBA00022946"/>
    </source>
</evidence>
<sequence>MGAVSYERSVSASPHERTPETVWQIQMPEIRVGRGAVSELGFQLEDLGVADDARGLIVTDETLAELGHAGRVADHVEDAGFDVDVYDGSEREPSIEAVEECISFVREEMGTDGYDFYIGLGGGSCLDTAKTTRAVVANGGEILDYVAEPTGSGETLTESGPPLVLLPTTAGTGSEISPVAILSVTEKEIKEGISSNNVRADAAVLDPTLTTSLPPDLTAKTAMDALGHAIEGYTTHRYDNLLRPEDPADRPVYAGRTGFTELFSEKAIDLLSSNVRRAVNNGDDLEAREAMLKGALYGAIAGLTAGASLCHAMAYPVGNKYHSYHGETIAVLTPASTLGYNVASDPERFATIAELLGADTDGLSTRTAADRAREEFVSLQRDLNVLPSGLHDLAGITDDEIDWLAEQTVDTQQRLLRCNPRPVTKADVAEIFRDSLYNWE</sequence>
<dbReference type="CDD" id="cd08190">
    <property type="entry name" value="HOT"/>
    <property type="match status" value="1"/>
</dbReference>
<dbReference type="GO" id="GO:0047988">
    <property type="term" value="F:hydroxyacid-oxoacid transhydrogenase activity"/>
    <property type="evidence" value="ECO:0007669"/>
    <property type="project" value="UniProtKB-EC"/>
</dbReference>
<dbReference type="InterPro" id="IPR001670">
    <property type="entry name" value="ADH_Fe/GldA"/>
</dbReference>
<protein>
    <recommendedName>
        <fullName evidence="3">hydroxyacid-oxoacid transhydrogenase</fullName>
        <ecNumber evidence="3">1.1.99.24</ecNumber>
    </recommendedName>
</protein>
<evidence type="ECO:0000259" key="8">
    <source>
        <dbReference type="Pfam" id="PF25137"/>
    </source>
</evidence>
<dbReference type="PROSITE" id="PS00913">
    <property type="entry name" value="ADH_IRON_1"/>
    <property type="match status" value="1"/>
</dbReference>
<evidence type="ECO:0000256" key="2">
    <source>
        <dbReference type="ARBA" id="ARBA00010005"/>
    </source>
</evidence>
<name>M0C329_9EURY</name>
<dbReference type="SUPFAM" id="SSF56796">
    <property type="entry name" value="Dehydroquinate synthase-like"/>
    <property type="match status" value="1"/>
</dbReference>
<comment type="similarity">
    <text evidence="2">Belongs to the iron-containing alcohol dehydrogenase family. Hydroxyacid-oxoacid transhydrogenase subfamily.</text>
</comment>
<dbReference type="Pfam" id="PF00465">
    <property type="entry name" value="Fe-ADH"/>
    <property type="match status" value="1"/>
</dbReference>
<keyword evidence="10" id="KW-1185">Reference proteome</keyword>
<evidence type="ECO:0000259" key="7">
    <source>
        <dbReference type="Pfam" id="PF00465"/>
    </source>
</evidence>
<reference evidence="9 10" key="1">
    <citation type="journal article" date="2014" name="PLoS Genet.">
        <title>Phylogenetically driven sequencing of extremely halophilic archaea reveals strategies for static and dynamic osmo-response.</title>
        <authorList>
            <person name="Becker E.A."/>
            <person name="Seitzer P.M."/>
            <person name="Tritt A."/>
            <person name="Larsen D."/>
            <person name="Krusor M."/>
            <person name="Yao A.I."/>
            <person name="Wu D."/>
            <person name="Madern D."/>
            <person name="Eisen J.A."/>
            <person name="Darling A.E."/>
            <person name="Facciotti M.T."/>
        </authorList>
    </citation>
    <scope>NUCLEOTIDE SEQUENCE [LARGE SCALE GENOMIC DNA]</scope>
    <source>
        <strain evidence="9 10">JCM 13563</strain>
    </source>
</reference>
<dbReference type="InterPro" id="IPR039697">
    <property type="entry name" value="Alcohol_dehydrogenase_Fe"/>
</dbReference>
<dbReference type="FunFam" id="3.40.50.1970:FF:000003">
    <property type="entry name" value="Alcohol dehydrogenase, iron-containing"/>
    <property type="match status" value="1"/>
</dbReference>
<dbReference type="AlphaFoldDB" id="M0C329"/>
<dbReference type="eggNOG" id="arCOG00984">
    <property type="taxonomic scope" value="Archaea"/>
</dbReference>
<evidence type="ECO:0000256" key="1">
    <source>
        <dbReference type="ARBA" id="ARBA00000813"/>
    </source>
</evidence>
<dbReference type="Proteomes" id="UP000011615">
    <property type="component" value="Unassembled WGS sequence"/>
</dbReference>
<dbReference type="PANTHER" id="PTHR11496">
    <property type="entry name" value="ALCOHOL DEHYDROGENASE"/>
    <property type="match status" value="1"/>
</dbReference>
<evidence type="ECO:0000313" key="9">
    <source>
        <dbReference type="EMBL" id="ELZ17600.1"/>
    </source>
</evidence>
<dbReference type="STRING" id="1230457.C476_15028"/>
<keyword evidence="4" id="KW-0809">Transit peptide</keyword>
<accession>M0C329</accession>
<organism evidence="9 10">
    <name type="scientific">Natrinema limicola JCM 13563</name>
    <dbReference type="NCBI Taxonomy" id="1230457"/>
    <lineage>
        <taxon>Archaea</taxon>
        <taxon>Methanobacteriati</taxon>
        <taxon>Methanobacteriota</taxon>
        <taxon>Stenosarchaea group</taxon>
        <taxon>Halobacteria</taxon>
        <taxon>Halobacteriales</taxon>
        <taxon>Natrialbaceae</taxon>
        <taxon>Natrinema</taxon>
    </lineage>
</organism>
<dbReference type="GO" id="GO:0004022">
    <property type="term" value="F:alcohol dehydrogenase (NAD+) activity"/>
    <property type="evidence" value="ECO:0007669"/>
    <property type="project" value="InterPro"/>
</dbReference>
<dbReference type="PATRIC" id="fig|1230457.4.peg.3021"/>
<dbReference type="PANTHER" id="PTHR11496:SF83">
    <property type="entry name" value="HYDROXYACID-OXOACID TRANSHYDROGENASE, MITOCHONDRIAL"/>
    <property type="match status" value="1"/>
</dbReference>
<evidence type="ECO:0000256" key="3">
    <source>
        <dbReference type="ARBA" id="ARBA00013182"/>
    </source>
</evidence>
<dbReference type="Gene3D" id="3.40.50.1970">
    <property type="match status" value="1"/>
</dbReference>
<comment type="catalytic activity">
    <reaction evidence="1">
        <text>(S)-3-hydroxybutanoate + 2-oxoglutarate = (R)-2-hydroxyglutarate + acetoacetate</text>
        <dbReference type="Rhea" id="RHEA:23048"/>
        <dbReference type="ChEBI" id="CHEBI:11047"/>
        <dbReference type="ChEBI" id="CHEBI:13705"/>
        <dbReference type="ChEBI" id="CHEBI:15801"/>
        <dbReference type="ChEBI" id="CHEBI:16810"/>
        <dbReference type="EC" id="1.1.99.24"/>
    </reaction>
</comment>
<dbReference type="InterPro" id="IPR056798">
    <property type="entry name" value="ADH_Fe_C"/>
</dbReference>
<dbReference type="InterPro" id="IPR018211">
    <property type="entry name" value="ADH_Fe_CS"/>
</dbReference>